<dbReference type="Proteomes" id="UP001324427">
    <property type="component" value="Unassembled WGS sequence"/>
</dbReference>
<keyword evidence="2" id="KW-1185">Reference proteome</keyword>
<evidence type="ECO:0000313" key="1">
    <source>
        <dbReference type="EMBL" id="KAK4549688.1"/>
    </source>
</evidence>
<sequence>MLLSQPVCDRVTIELYAKSTPRRKMLSLDQWTVGTVTIGAVQEMLQEMRTQTVVSGDWRDYVDHRPTYKQNVRTTKP</sequence>
<dbReference type="AlphaFoldDB" id="A0AAV9JX43"/>
<organism evidence="1 2">
    <name type="scientific">Oleoguttula mirabilis</name>
    <dbReference type="NCBI Taxonomy" id="1507867"/>
    <lineage>
        <taxon>Eukaryota</taxon>
        <taxon>Fungi</taxon>
        <taxon>Dikarya</taxon>
        <taxon>Ascomycota</taxon>
        <taxon>Pezizomycotina</taxon>
        <taxon>Dothideomycetes</taxon>
        <taxon>Dothideomycetidae</taxon>
        <taxon>Mycosphaerellales</taxon>
        <taxon>Teratosphaeriaceae</taxon>
        <taxon>Oleoguttula</taxon>
    </lineage>
</organism>
<protein>
    <submittedName>
        <fullName evidence="1">Uncharacterized protein</fullName>
    </submittedName>
</protein>
<reference evidence="1 2" key="1">
    <citation type="submission" date="2021-11" db="EMBL/GenBank/DDBJ databases">
        <title>Black yeast isolated from Biological Soil Crust.</title>
        <authorList>
            <person name="Kurbessoian T."/>
        </authorList>
    </citation>
    <scope>NUCLEOTIDE SEQUENCE [LARGE SCALE GENOMIC DNA]</scope>
    <source>
        <strain evidence="1 2">CCFEE 5522</strain>
    </source>
</reference>
<accession>A0AAV9JX43</accession>
<comment type="caution">
    <text evidence="1">The sequence shown here is derived from an EMBL/GenBank/DDBJ whole genome shotgun (WGS) entry which is preliminary data.</text>
</comment>
<evidence type="ECO:0000313" key="2">
    <source>
        <dbReference type="Proteomes" id="UP001324427"/>
    </source>
</evidence>
<dbReference type="EMBL" id="JAVFHQ010000003">
    <property type="protein sequence ID" value="KAK4549688.1"/>
    <property type="molecule type" value="Genomic_DNA"/>
</dbReference>
<proteinExistence type="predicted"/>
<name>A0AAV9JX43_9PEZI</name>
<gene>
    <name evidence="1" type="ORF">LTR36_004989</name>
</gene>